<dbReference type="Pfam" id="PF01609">
    <property type="entry name" value="DDE_Tnp_1"/>
    <property type="match status" value="1"/>
</dbReference>
<keyword evidence="4" id="KW-0238">DNA-binding</keyword>
<feature type="domain" description="Transposase IS4-like" evidence="7">
    <location>
        <begin position="203"/>
        <end position="364"/>
    </location>
</feature>
<keyword evidence="3" id="KW-0815">Transposition</keyword>
<dbReference type="GO" id="GO:0003677">
    <property type="term" value="F:DNA binding"/>
    <property type="evidence" value="ECO:0007669"/>
    <property type="project" value="UniProtKB-KW"/>
</dbReference>
<keyword evidence="5" id="KW-0233">DNA recombination</keyword>
<evidence type="ECO:0000256" key="4">
    <source>
        <dbReference type="ARBA" id="ARBA00023125"/>
    </source>
</evidence>
<geneLocation type="plasmid" evidence="9 10">
    <name>pTi1078</name>
</geneLocation>
<protein>
    <submittedName>
        <fullName evidence="9">IS5 family transposase</fullName>
    </submittedName>
</protein>
<dbReference type="AlphaFoldDB" id="A0AAF1K8Q5"/>
<reference evidence="9 10" key="1">
    <citation type="journal article" date="2018" name="Sci. Rep.">
        <title>Rhizobium tumorigenes sp. nov., a novel plant tumorigenic bacterium isolated from cane gall tumors on thornless blackberry.</title>
        <authorList>
            <person name="Kuzmanovi N."/>
            <person name="Smalla K."/>
            <person name="Gronow S."/>
            <person name="PuBawska J."/>
        </authorList>
    </citation>
    <scope>NUCLEOTIDE SEQUENCE [LARGE SCALE GENOMIC DNA]</scope>
    <source>
        <strain evidence="9 10">1078</strain>
    </source>
</reference>
<dbReference type="PANTHER" id="PTHR35604:SF2">
    <property type="entry name" value="TRANSPOSASE INSH FOR INSERTION SEQUENCE ELEMENT IS5A-RELATED"/>
    <property type="match status" value="1"/>
</dbReference>
<dbReference type="Proteomes" id="UP000249499">
    <property type="component" value="Plasmid pTi1078"/>
</dbReference>
<dbReference type="NCBIfam" id="NF033581">
    <property type="entry name" value="transpos_IS5_4"/>
    <property type="match status" value="1"/>
</dbReference>
<dbReference type="InterPro" id="IPR002559">
    <property type="entry name" value="Transposase_11"/>
</dbReference>
<keyword evidence="9" id="KW-0614">Plasmid</keyword>
<evidence type="ECO:0000259" key="7">
    <source>
        <dbReference type="Pfam" id="PF01609"/>
    </source>
</evidence>
<dbReference type="InterPro" id="IPR008490">
    <property type="entry name" value="Transposase_InsH_N"/>
</dbReference>
<feature type="compositionally biased region" description="Basic and acidic residues" evidence="6">
    <location>
        <begin position="177"/>
        <end position="200"/>
    </location>
</feature>
<evidence type="ECO:0000256" key="5">
    <source>
        <dbReference type="ARBA" id="ARBA00023172"/>
    </source>
</evidence>
<evidence type="ECO:0000256" key="6">
    <source>
        <dbReference type="SAM" id="MobiDB-lite"/>
    </source>
</evidence>
<feature type="domain" description="Transposase InsH N-terminal" evidence="8">
    <location>
        <begin position="16"/>
        <end position="114"/>
    </location>
</feature>
<dbReference type="EMBL" id="CP117257">
    <property type="protein sequence ID" value="WFR98242.1"/>
    <property type="molecule type" value="Genomic_DNA"/>
</dbReference>
<name>A0AAF1K8Q5_9HYPH</name>
<dbReference type="GO" id="GO:0004803">
    <property type="term" value="F:transposase activity"/>
    <property type="evidence" value="ECO:0007669"/>
    <property type="project" value="InterPro"/>
</dbReference>
<dbReference type="PANTHER" id="PTHR35604">
    <property type="entry name" value="TRANSPOSASE INSH FOR INSERTION SEQUENCE ELEMENT IS5A-RELATED"/>
    <property type="match status" value="1"/>
</dbReference>
<evidence type="ECO:0000313" key="10">
    <source>
        <dbReference type="Proteomes" id="UP000249499"/>
    </source>
</evidence>
<dbReference type="GO" id="GO:0006313">
    <property type="term" value="P:DNA transposition"/>
    <property type="evidence" value="ECO:0007669"/>
    <property type="project" value="InterPro"/>
</dbReference>
<feature type="region of interest" description="Disordered" evidence="6">
    <location>
        <begin position="160"/>
        <end position="214"/>
    </location>
</feature>
<keyword evidence="10" id="KW-1185">Reference proteome</keyword>
<comment type="similarity">
    <text evidence="2">Belongs to the transposase 11 family.</text>
</comment>
<dbReference type="RefSeq" id="WP_111218043.1">
    <property type="nucleotide sequence ID" value="NZ_CP117257.1"/>
</dbReference>
<comment type="function">
    <text evidence="1">Involved in the transposition of the insertion sequence IS5.</text>
</comment>
<dbReference type="KEGG" id="rtu:PR017_23075"/>
<evidence type="ECO:0000256" key="1">
    <source>
        <dbReference type="ARBA" id="ARBA00003544"/>
    </source>
</evidence>
<organism evidence="9 10">
    <name type="scientific">Rhizobium tumorigenes</name>
    <dbReference type="NCBI Taxonomy" id="2041385"/>
    <lineage>
        <taxon>Bacteria</taxon>
        <taxon>Pseudomonadati</taxon>
        <taxon>Pseudomonadota</taxon>
        <taxon>Alphaproteobacteria</taxon>
        <taxon>Hyphomicrobiales</taxon>
        <taxon>Rhizobiaceae</taxon>
        <taxon>Rhizobium/Agrobacterium group</taxon>
        <taxon>Rhizobium</taxon>
    </lineage>
</organism>
<gene>
    <name evidence="9" type="ORF">PR017_23075</name>
</gene>
<dbReference type="Pfam" id="PF05598">
    <property type="entry name" value="DUF772"/>
    <property type="match status" value="1"/>
</dbReference>
<evidence type="ECO:0000256" key="3">
    <source>
        <dbReference type="ARBA" id="ARBA00022578"/>
    </source>
</evidence>
<proteinExistence type="inferred from homology"/>
<evidence type="ECO:0000259" key="8">
    <source>
        <dbReference type="Pfam" id="PF05598"/>
    </source>
</evidence>
<dbReference type="InterPro" id="IPR047959">
    <property type="entry name" value="Transpos_IS5"/>
</dbReference>
<evidence type="ECO:0000256" key="2">
    <source>
        <dbReference type="ARBA" id="ARBA00010075"/>
    </source>
</evidence>
<reference evidence="10" key="2">
    <citation type="journal article" date="2023" name="MicrobiologyOpen">
        <title>Genomics of the tumorigenes clade of the family Rhizobiaceae and description of Rhizobium rhododendri sp. nov.</title>
        <authorList>
            <person name="Kuzmanovic N."/>
            <person name="diCenzo G.C."/>
            <person name="Bunk B."/>
            <person name="Sproeer C."/>
            <person name="Fruehling A."/>
            <person name="Neumann-Schaal M."/>
            <person name="Overmann J."/>
            <person name="Smalla K."/>
        </authorList>
    </citation>
    <scope>NUCLEOTIDE SEQUENCE [LARGE SCALE GENOMIC DNA]</scope>
    <source>
        <strain evidence="10">1078</strain>
        <plasmid evidence="10">pTi1078</plasmid>
    </source>
</reference>
<evidence type="ECO:0000313" key="9">
    <source>
        <dbReference type="EMBL" id="WFR98242.1"/>
    </source>
</evidence>
<sequence length="374" mass="41552">MRGNDIQTAGLFSYVSCEARVPTSHPLRAIRAIVDEALEVLSPDFEAMYSAIGRPSIPPEKLLRALLLQAFYTIRSERQLMEQMDYNLLFRWFVGLSMDAPIWDVTVFTKNRERLLAGDIAAKFLAALLSQPRVKALLSDDHFSVDGTLIEAWASMKSFKPKDDTDGGDTDGSGSGAEEKQPPEAKGRNSERDFHGEKRSNATHASTTDPDARLYKKARGQAARLCHMGHVTMEIRNGLVVDATLTHATGTAEREAALDMVGRMDGRHRITLAADKAYDTADFVAALWDAKVTPHVAQNTTNRRSAIDGRTTHHPGYAVSQRIRKRIEEVFAWAKTSGGMRKTRHRGKDRVGWMFTLTATAYNLVRLPKLLATA</sequence>
<accession>A0AAF1K8Q5</accession>